<dbReference type="Pfam" id="PF05840">
    <property type="entry name" value="Phage_GPA"/>
    <property type="match status" value="1"/>
</dbReference>
<comment type="function">
    <text evidence="1">Possible endonuclease which induces a single-strand cut and initiates DNA replication.</text>
</comment>
<feature type="domain" description="Replication gene A protein-like" evidence="7">
    <location>
        <begin position="139"/>
        <end position="453"/>
    </location>
</feature>
<proteinExistence type="inferred from homology"/>
<comment type="caution">
    <text evidence="8">The sequence shown here is derived from an EMBL/GenBank/DDBJ whole genome shotgun (WGS) entry which is preliminary data.</text>
</comment>
<keyword evidence="9" id="KW-1185">Reference proteome</keyword>
<keyword evidence="3" id="KW-0235">DNA replication</keyword>
<protein>
    <submittedName>
        <fullName evidence="8">Replication protein</fullName>
    </submittedName>
</protein>
<sequence length="727" mass="82500">MATSFAYPWNAPRSAIASPYLTHAQQQRRDRFFAALQQARIALSQQPDSVRFDVWRTVDALEQRRGSPQANAFLIRFCNRMLPRLRQVSERYACAGLHSAVSRAVFDGHFDTRLLQYLASRMVELVARYNRLPDMSRADIDLLAADIASFIRGELANINDADMGEYQTLFVWYQRAGLIARQFNVSPPHWERVSKTFFNKDDVAAAVIRMFSEAWWRGRLRRIAAAWREHLQIALGNVSKKRTAYASKRCVTEWREQKRRTREFLKGMELEDEEGNRISLIEKYDTSVANPAIRRCELMTRIRGFENICQALGYVGEFYTLTAPARYHATMKSGYPNAKWNGASPAETQSYFTRLWARIRAKLHREGRRIFGIRVAEPHHDGTPHWHMLMFMRPEEVECVRRIIGDYAREEDAAELQSESARQARFHADAIDPQKGSATGYIAKYISKNIDGYALDGETDSESGGLLKETASAVSAWAGRWHIRQFQFIGGAPVTVYRELRRLADTEAARGLSVEFAAVHDAADAGDWAGYVTAQGGPFVRRDDLQVRTLYAPRAGFNQYGEETVRIHGVYDSAVGAGSPILTRLTQWKIVPKRAVEDKTAPPRSSVNNCTVSDLSQPLNRRARRALTERIKRIRPGAAAPFVYERDPQNGVPERVIDEIRLATGIAISRGEALHLMAGGVSRFNDKWCRGAADGSLFPAGRSYQEKARKILERIGHLTELLTQRVR</sequence>
<dbReference type="RefSeq" id="WP_059310550.1">
    <property type="nucleotide sequence ID" value="NZ_LRCR01000006.1"/>
</dbReference>
<comment type="similarity">
    <text evidence="2">Belongs to the phage GPA family.</text>
</comment>
<dbReference type="GO" id="GO:0006260">
    <property type="term" value="P:DNA replication"/>
    <property type="evidence" value="ECO:0007669"/>
    <property type="project" value="UniProtKB-KW"/>
</dbReference>
<keyword evidence="4" id="KW-0540">Nuclease</keyword>
<evidence type="ECO:0000313" key="9">
    <source>
        <dbReference type="Proteomes" id="UP000064715"/>
    </source>
</evidence>
<evidence type="ECO:0000313" key="8">
    <source>
        <dbReference type="EMBL" id="KUQ85407.1"/>
    </source>
</evidence>
<evidence type="ECO:0000256" key="4">
    <source>
        <dbReference type="ARBA" id="ARBA00022722"/>
    </source>
</evidence>
<evidence type="ECO:0000259" key="7">
    <source>
        <dbReference type="Pfam" id="PF05840"/>
    </source>
</evidence>
<dbReference type="OrthoDB" id="5568266at2"/>
<evidence type="ECO:0000256" key="3">
    <source>
        <dbReference type="ARBA" id="ARBA00022705"/>
    </source>
</evidence>
<reference evidence="9" key="1">
    <citation type="submission" date="2016-01" db="EMBL/GenBank/DDBJ databases">
        <title>WGS of SAMN04407783.</title>
        <authorList>
            <person name="Adams M."/>
            <person name="Sutton G."/>
            <person name="Nelson K."/>
            <person name="Thaden J."/>
            <person name="Fowler V."/>
            <person name="Mccorrison J."/>
            <person name="Sanka R."/>
            <person name="Brinkac L."/>
            <person name="Nierman W."/>
        </authorList>
    </citation>
    <scope>NUCLEOTIDE SEQUENCE [LARGE SCALE GENOMIC DNA]</scope>
    <source>
        <strain evidence="9">GN04363</strain>
    </source>
</reference>
<dbReference type="EMBL" id="LRCR01000006">
    <property type="protein sequence ID" value="KUQ85407.1"/>
    <property type="molecule type" value="Genomic_DNA"/>
</dbReference>
<keyword evidence="6" id="KW-0378">Hydrolase</keyword>
<evidence type="ECO:0000256" key="2">
    <source>
        <dbReference type="ARBA" id="ARBA00009260"/>
    </source>
</evidence>
<evidence type="ECO:0000256" key="1">
    <source>
        <dbReference type="ARBA" id="ARBA00003293"/>
    </source>
</evidence>
<dbReference type="GO" id="GO:0004519">
    <property type="term" value="F:endonuclease activity"/>
    <property type="evidence" value="ECO:0007669"/>
    <property type="project" value="UniProtKB-KW"/>
</dbReference>
<dbReference type="GO" id="GO:0016787">
    <property type="term" value="F:hydrolase activity"/>
    <property type="evidence" value="ECO:0007669"/>
    <property type="project" value="UniProtKB-KW"/>
</dbReference>
<dbReference type="Proteomes" id="UP000064715">
    <property type="component" value="Unassembled WGS sequence"/>
</dbReference>
<evidence type="ECO:0000256" key="6">
    <source>
        <dbReference type="ARBA" id="ARBA00022801"/>
    </source>
</evidence>
<name>A0A0X4EUM8_9ENTR</name>
<evidence type="ECO:0000256" key="5">
    <source>
        <dbReference type="ARBA" id="ARBA00022759"/>
    </source>
</evidence>
<dbReference type="InterPro" id="IPR008766">
    <property type="entry name" value="Replication_gene_A-like"/>
</dbReference>
<gene>
    <name evidence="8" type="ORF">AWI28_11435</name>
</gene>
<accession>A0A0X4EUM8</accession>
<dbReference type="AlphaFoldDB" id="A0A0X4EUM8"/>
<organism evidence="8 9">
    <name type="scientific">Enterobacter genomosp. O</name>
    <dbReference type="NCBI Taxonomy" id="2364150"/>
    <lineage>
        <taxon>Bacteria</taxon>
        <taxon>Pseudomonadati</taxon>
        <taxon>Pseudomonadota</taxon>
        <taxon>Gammaproteobacteria</taxon>
        <taxon>Enterobacterales</taxon>
        <taxon>Enterobacteriaceae</taxon>
        <taxon>Enterobacter</taxon>
        <taxon>Enterobacter cloacae complex</taxon>
        <taxon>Enterobacter cloacae complex clade O</taxon>
    </lineage>
</organism>
<keyword evidence="5" id="KW-0255">Endonuclease</keyword>